<evidence type="ECO:0008006" key="3">
    <source>
        <dbReference type="Google" id="ProtNLM"/>
    </source>
</evidence>
<sequence length="340" mass="38881">MSVKKERGSGLPYLGDDVLFKIFVKCHPKTVGKLRALSKFWSKRMTGKLLVEQNWKENKDCDVSVVVGYGYTPYADKTHWCVGVNADNGEEIALQPPVKLVEYGYFVIISSDRGNMFIRCSETGEVVKVIVWNPVTQAVVEIEDQARSYWGYSVSVYAFGYLDESWEYRIVYLYKKLYQDSSINWIMWNSIHRCWNHFGEYQTNIRKVGPTSVVVKGVIYWIGWCGFFNLQLTHVVAFSLDDASFFEDPIPAKNLLSFHSICSLNKGLGFIAYQDVGLDREVSVWSLSVNEEKKFVWEKTIYISSFGIPYSPNILKGLDIISVLDTRSTATGSMSKEQKL</sequence>
<dbReference type="Proteomes" id="UP001341840">
    <property type="component" value="Unassembled WGS sequence"/>
</dbReference>
<dbReference type="InterPro" id="IPR017451">
    <property type="entry name" value="F-box-assoc_interact_dom"/>
</dbReference>
<keyword evidence="2" id="KW-1185">Reference proteome</keyword>
<comment type="caution">
    <text evidence="1">The sequence shown here is derived from an EMBL/GenBank/DDBJ whole genome shotgun (WGS) entry which is preliminary data.</text>
</comment>
<organism evidence="1 2">
    <name type="scientific">Stylosanthes scabra</name>
    <dbReference type="NCBI Taxonomy" id="79078"/>
    <lineage>
        <taxon>Eukaryota</taxon>
        <taxon>Viridiplantae</taxon>
        <taxon>Streptophyta</taxon>
        <taxon>Embryophyta</taxon>
        <taxon>Tracheophyta</taxon>
        <taxon>Spermatophyta</taxon>
        <taxon>Magnoliopsida</taxon>
        <taxon>eudicotyledons</taxon>
        <taxon>Gunneridae</taxon>
        <taxon>Pentapetalae</taxon>
        <taxon>rosids</taxon>
        <taxon>fabids</taxon>
        <taxon>Fabales</taxon>
        <taxon>Fabaceae</taxon>
        <taxon>Papilionoideae</taxon>
        <taxon>50 kb inversion clade</taxon>
        <taxon>dalbergioids sensu lato</taxon>
        <taxon>Dalbergieae</taxon>
        <taxon>Pterocarpus clade</taxon>
        <taxon>Stylosanthes</taxon>
    </lineage>
</organism>
<reference evidence="1 2" key="1">
    <citation type="journal article" date="2023" name="Plants (Basel)">
        <title>Bridging the Gap: Combining Genomics and Transcriptomics Approaches to Understand Stylosanthes scabra, an Orphan Legume from the Brazilian Caatinga.</title>
        <authorList>
            <person name="Ferreira-Neto J.R.C."/>
            <person name="da Silva M.D."/>
            <person name="Binneck E."/>
            <person name="de Melo N.F."/>
            <person name="da Silva R.H."/>
            <person name="de Melo A.L.T.M."/>
            <person name="Pandolfi V."/>
            <person name="Bustamante F.O."/>
            <person name="Brasileiro-Vidal A.C."/>
            <person name="Benko-Iseppon A.M."/>
        </authorList>
    </citation>
    <scope>NUCLEOTIDE SEQUENCE [LARGE SCALE GENOMIC DNA]</scope>
    <source>
        <tissue evidence="1">Leaves</tissue>
    </source>
</reference>
<dbReference type="PANTHER" id="PTHR31672:SF13">
    <property type="entry name" value="F-BOX PROTEIN CPR30-LIKE"/>
    <property type="match status" value="1"/>
</dbReference>
<name>A0ABU6QMI3_9FABA</name>
<proteinExistence type="predicted"/>
<accession>A0ABU6QMI3</accession>
<gene>
    <name evidence="1" type="ORF">PIB30_065479</name>
</gene>
<evidence type="ECO:0000313" key="2">
    <source>
        <dbReference type="Proteomes" id="UP001341840"/>
    </source>
</evidence>
<dbReference type="EMBL" id="JASCZI010000653">
    <property type="protein sequence ID" value="MED6112850.1"/>
    <property type="molecule type" value="Genomic_DNA"/>
</dbReference>
<dbReference type="InterPro" id="IPR050796">
    <property type="entry name" value="SCF_F-box_component"/>
</dbReference>
<evidence type="ECO:0000313" key="1">
    <source>
        <dbReference type="EMBL" id="MED6112850.1"/>
    </source>
</evidence>
<protein>
    <recommendedName>
        <fullName evidence="3">F-box associated domain-containing protein</fullName>
    </recommendedName>
</protein>
<dbReference type="PANTHER" id="PTHR31672">
    <property type="entry name" value="BNACNNG10540D PROTEIN"/>
    <property type="match status" value="1"/>
</dbReference>
<dbReference type="NCBIfam" id="TIGR01640">
    <property type="entry name" value="F_box_assoc_1"/>
    <property type="match status" value="1"/>
</dbReference>